<gene>
    <name evidence="1" type="ORF">RN51_00002</name>
</gene>
<sequence length="32" mass="3748">MTYPFVTELAADGIPVTVTCRVLKLSRQRYYR</sequence>
<evidence type="ECO:0000313" key="2">
    <source>
        <dbReference type="Proteomes" id="UP000033725"/>
    </source>
</evidence>
<comment type="caution">
    <text evidence="1">The sequence shown here is derived from an EMBL/GenBank/DDBJ whole genome shotgun (WGS) entry which is preliminary data.</text>
</comment>
<dbReference type="EMBL" id="JYIV01000001">
    <property type="protein sequence ID" value="KJL27358.1"/>
    <property type="molecule type" value="Genomic_DNA"/>
</dbReference>
<organism evidence="1 2">
    <name type="scientific">Microbacterium oxydans</name>
    <dbReference type="NCBI Taxonomy" id="82380"/>
    <lineage>
        <taxon>Bacteria</taxon>
        <taxon>Bacillati</taxon>
        <taxon>Actinomycetota</taxon>
        <taxon>Actinomycetes</taxon>
        <taxon>Micrococcales</taxon>
        <taxon>Microbacteriaceae</taxon>
        <taxon>Microbacterium</taxon>
    </lineage>
</organism>
<dbReference type="AlphaFoldDB" id="A0A0F0L2J7"/>
<dbReference type="Proteomes" id="UP000033725">
    <property type="component" value="Unassembled WGS sequence"/>
</dbReference>
<reference evidence="1 2" key="1">
    <citation type="submission" date="2015-02" db="EMBL/GenBank/DDBJ databases">
        <title>Draft genome sequences of ten Microbacterium spp. with emphasis on heavy metal contaminated environments.</title>
        <authorList>
            <person name="Corretto E."/>
        </authorList>
    </citation>
    <scope>NUCLEOTIDE SEQUENCE [LARGE SCALE GENOMIC DNA]</scope>
    <source>
        <strain evidence="1 2">BEL163</strain>
    </source>
</reference>
<protein>
    <recommendedName>
        <fullName evidence="3">Transposase</fullName>
    </recommendedName>
</protein>
<evidence type="ECO:0008006" key="3">
    <source>
        <dbReference type="Google" id="ProtNLM"/>
    </source>
</evidence>
<name>A0A0F0L2J7_9MICO</name>
<accession>A0A0F0L2J7</accession>
<proteinExistence type="predicted"/>
<evidence type="ECO:0000313" key="1">
    <source>
        <dbReference type="EMBL" id="KJL27358.1"/>
    </source>
</evidence>
<dbReference type="PATRIC" id="fig|82380.10.peg.2"/>